<dbReference type="EMBL" id="VLKZ01000004">
    <property type="protein sequence ID" value="TWI57091.1"/>
    <property type="molecule type" value="Genomic_DNA"/>
</dbReference>
<evidence type="ECO:0000313" key="3">
    <source>
        <dbReference type="EMBL" id="TWI57091.1"/>
    </source>
</evidence>
<reference evidence="3 4" key="1">
    <citation type="journal article" date="2015" name="Stand. Genomic Sci.">
        <title>Genomic Encyclopedia of Bacterial and Archaeal Type Strains, Phase III: the genomes of soil and plant-associated and newly described type strains.</title>
        <authorList>
            <person name="Whitman W.B."/>
            <person name="Woyke T."/>
            <person name="Klenk H.P."/>
            <person name="Zhou Y."/>
            <person name="Lilburn T.G."/>
            <person name="Beck B.J."/>
            <person name="De Vos P."/>
            <person name="Vandamme P."/>
            <person name="Eisen J.A."/>
            <person name="Garrity G."/>
            <person name="Hugenholtz P."/>
            <person name="Kyrpides N.C."/>
        </authorList>
    </citation>
    <scope>NUCLEOTIDE SEQUENCE [LARGE SCALE GENOMIC DNA]</scope>
    <source>
        <strain evidence="3 4">CGMCC 1.10116</strain>
    </source>
</reference>
<dbReference type="Proteomes" id="UP000315711">
    <property type="component" value="Unassembled WGS sequence"/>
</dbReference>
<organism evidence="3 4">
    <name type="scientific">Halalkalibacter nanhaiisediminis</name>
    <dbReference type="NCBI Taxonomy" id="688079"/>
    <lineage>
        <taxon>Bacteria</taxon>
        <taxon>Bacillati</taxon>
        <taxon>Bacillota</taxon>
        <taxon>Bacilli</taxon>
        <taxon>Bacillales</taxon>
        <taxon>Bacillaceae</taxon>
        <taxon>Halalkalibacter</taxon>
    </lineage>
</organism>
<proteinExistence type="predicted"/>
<feature type="region of interest" description="Disordered" evidence="1">
    <location>
        <begin position="86"/>
        <end position="107"/>
    </location>
</feature>
<keyword evidence="2" id="KW-1133">Transmembrane helix</keyword>
<keyword evidence="4" id="KW-1185">Reference proteome</keyword>
<gene>
    <name evidence="3" type="ORF">IQ10_01794</name>
</gene>
<keyword evidence="2" id="KW-0812">Transmembrane</keyword>
<evidence type="ECO:0000313" key="4">
    <source>
        <dbReference type="Proteomes" id="UP000315711"/>
    </source>
</evidence>
<sequence>MFISALLVCLATVLFFLYNLFIATLAFIGFFLLFGLMIGKQYEMEMALNGEGGTPNNITEAAAYEKDELLFEAEKEEVIEGLRNKEDEESLWHQEDEQFEKRKMSEKENSEDNFDYFEAPLRRTLLVQDDEQILESPLLGRGASNEQELEEDLPIRIPYQEDDESDEHELIQEAHRIDEKVTKEVMTNRQRLFDSLEENERLRVKPHE</sequence>
<feature type="transmembrane region" description="Helical" evidence="2">
    <location>
        <begin position="15"/>
        <end position="38"/>
    </location>
</feature>
<evidence type="ECO:0000256" key="2">
    <source>
        <dbReference type="SAM" id="Phobius"/>
    </source>
</evidence>
<dbReference type="AlphaFoldDB" id="A0A562QK34"/>
<name>A0A562QK34_9BACI</name>
<evidence type="ECO:0000256" key="1">
    <source>
        <dbReference type="SAM" id="MobiDB-lite"/>
    </source>
</evidence>
<comment type="caution">
    <text evidence="3">The sequence shown here is derived from an EMBL/GenBank/DDBJ whole genome shotgun (WGS) entry which is preliminary data.</text>
</comment>
<protein>
    <submittedName>
        <fullName evidence="3">Uncharacterized protein</fullName>
    </submittedName>
</protein>
<accession>A0A562QK34</accession>
<keyword evidence="2" id="KW-0472">Membrane</keyword>